<feature type="compositionally biased region" description="Basic and acidic residues" evidence="1">
    <location>
        <begin position="64"/>
        <end position="78"/>
    </location>
</feature>
<protein>
    <submittedName>
        <fullName evidence="2">Uncharacterized protein</fullName>
    </submittedName>
</protein>
<comment type="caution">
    <text evidence="2">The sequence shown here is derived from an EMBL/GenBank/DDBJ whole genome shotgun (WGS) entry which is preliminary data.</text>
</comment>
<evidence type="ECO:0000313" key="2">
    <source>
        <dbReference type="EMBL" id="KAK7038562.1"/>
    </source>
</evidence>
<dbReference type="EMBL" id="JAWWNJ010000017">
    <property type="protein sequence ID" value="KAK7038562.1"/>
    <property type="molecule type" value="Genomic_DNA"/>
</dbReference>
<dbReference type="Proteomes" id="UP001362999">
    <property type="component" value="Unassembled WGS sequence"/>
</dbReference>
<accession>A0AAW0CGH8</accession>
<feature type="compositionally biased region" description="Polar residues" evidence="1">
    <location>
        <begin position="170"/>
        <end position="199"/>
    </location>
</feature>
<evidence type="ECO:0000256" key="1">
    <source>
        <dbReference type="SAM" id="MobiDB-lite"/>
    </source>
</evidence>
<feature type="compositionally biased region" description="Low complexity" evidence="1">
    <location>
        <begin position="10"/>
        <end position="33"/>
    </location>
</feature>
<name>A0AAW0CGH8_9AGAR</name>
<evidence type="ECO:0000313" key="3">
    <source>
        <dbReference type="Proteomes" id="UP001362999"/>
    </source>
</evidence>
<feature type="compositionally biased region" description="Acidic residues" evidence="1">
    <location>
        <begin position="149"/>
        <end position="159"/>
    </location>
</feature>
<sequence>MYHPYSSAASSLYGTESESSTSTNTGSATQTPTKHTYHPDASPRLSLTPPPPRYSETWSTDGASIRKHEYRDDFRRYADPPSPHTARLRTARSSIAKPLPPIPIPISIPIPAPPATPPPLPPMSPLTPLSPLRRPKHPAVHTEPVSGWLDDDNENENADSETAHEEPDQIETQISDSADTLTPSNSSSTRARNSVSTPQLRYKSTIIRFEGQDDRGVGHGKSQRPPETAPYEERPGERALAARKHDQWRKKIMDILLI</sequence>
<gene>
    <name evidence="2" type="ORF">R3P38DRAFT_3182660</name>
</gene>
<organism evidence="2 3">
    <name type="scientific">Favolaschia claudopus</name>
    <dbReference type="NCBI Taxonomy" id="2862362"/>
    <lineage>
        <taxon>Eukaryota</taxon>
        <taxon>Fungi</taxon>
        <taxon>Dikarya</taxon>
        <taxon>Basidiomycota</taxon>
        <taxon>Agaricomycotina</taxon>
        <taxon>Agaricomycetes</taxon>
        <taxon>Agaricomycetidae</taxon>
        <taxon>Agaricales</taxon>
        <taxon>Marasmiineae</taxon>
        <taxon>Mycenaceae</taxon>
        <taxon>Favolaschia</taxon>
    </lineage>
</organism>
<dbReference type="AlphaFoldDB" id="A0AAW0CGH8"/>
<feature type="region of interest" description="Disordered" evidence="1">
    <location>
        <begin position="1"/>
        <end position="244"/>
    </location>
</feature>
<feature type="compositionally biased region" description="Pro residues" evidence="1">
    <location>
        <begin position="98"/>
        <end position="125"/>
    </location>
</feature>
<reference evidence="2 3" key="1">
    <citation type="journal article" date="2024" name="J Genomics">
        <title>Draft genome sequencing and assembly of Favolaschia claudopus CIRM-BRFM 2984 isolated from oak limbs.</title>
        <authorList>
            <person name="Navarro D."/>
            <person name="Drula E."/>
            <person name="Chaduli D."/>
            <person name="Cazenave R."/>
            <person name="Ahrendt S."/>
            <person name="Wang J."/>
            <person name="Lipzen A."/>
            <person name="Daum C."/>
            <person name="Barry K."/>
            <person name="Grigoriev I.V."/>
            <person name="Favel A."/>
            <person name="Rosso M.N."/>
            <person name="Martin F."/>
        </authorList>
    </citation>
    <scope>NUCLEOTIDE SEQUENCE [LARGE SCALE GENOMIC DNA]</scope>
    <source>
        <strain evidence="2 3">CIRM-BRFM 2984</strain>
    </source>
</reference>
<proteinExistence type="predicted"/>
<keyword evidence="3" id="KW-1185">Reference proteome</keyword>